<keyword evidence="10" id="KW-0175">Coiled coil</keyword>
<protein>
    <recommendedName>
        <fullName evidence="16">MYB transcription factor</fullName>
    </recommendedName>
</protein>
<dbReference type="InterPro" id="IPR036388">
    <property type="entry name" value="WH-like_DNA-bd_sf"/>
</dbReference>
<evidence type="ECO:0000259" key="22">
    <source>
        <dbReference type="PROSITE" id="PS51387"/>
    </source>
</evidence>
<evidence type="ECO:0000259" key="20">
    <source>
        <dbReference type="PROSITE" id="PS50090"/>
    </source>
</evidence>
<dbReference type="SMART" id="SM00526">
    <property type="entry name" value="H15"/>
    <property type="match status" value="1"/>
</dbReference>
<dbReference type="PROSITE" id="PS51504">
    <property type="entry name" value="H15"/>
    <property type="match status" value="1"/>
</dbReference>
<feature type="domain" description="HTH myb-type" evidence="21">
    <location>
        <begin position="570"/>
        <end position="596"/>
    </location>
</feature>
<evidence type="ECO:0000256" key="7">
    <source>
        <dbReference type="ARBA" id="ARBA00022729"/>
    </source>
</evidence>
<dbReference type="GO" id="GO:0006334">
    <property type="term" value="P:nucleosome assembly"/>
    <property type="evidence" value="ECO:0007669"/>
    <property type="project" value="InterPro"/>
</dbReference>
<evidence type="ECO:0000256" key="10">
    <source>
        <dbReference type="ARBA" id="ARBA00023054"/>
    </source>
</evidence>
<reference evidence="24 25" key="1">
    <citation type="submission" date="2024-04" db="EMBL/GenBank/DDBJ databases">
        <title>The reference genome of an endangered Asteraceae, Deinandra increscens subsp. villosa, native to the Central Coast of California.</title>
        <authorList>
            <person name="Guilliams M."/>
            <person name="Hasenstab-Lehman K."/>
            <person name="Meyer R."/>
            <person name="Mcevoy S."/>
        </authorList>
    </citation>
    <scope>NUCLEOTIDE SEQUENCE [LARGE SCALE GENOMIC DNA]</scope>
    <source>
        <tissue evidence="24">Leaf</tissue>
    </source>
</reference>
<evidence type="ECO:0000259" key="23">
    <source>
        <dbReference type="PROSITE" id="PS51504"/>
    </source>
</evidence>
<dbReference type="Pfam" id="PF00538">
    <property type="entry name" value="Linker_histone"/>
    <property type="match status" value="1"/>
</dbReference>
<dbReference type="FunFam" id="1.10.10.60:FF:000168">
    <property type="entry name" value="Telomere repeat-binding factor 1"/>
    <property type="match status" value="1"/>
</dbReference>
<evidence type="ECO:0000313" key="24">
    <source>
        <dbReference type="EMBL" id="KAK9071212.1"/>
    </source>
</evidence>
<comment type="cofactor">
    <cofactor evidence="1">
        <name>FAD</name>
        <dbReference type="ChEBI" id="CHEBI:57692"/>
    </cofactor>
</comment>
<dbReference type="Pfam" id="PF00249">
    <property type="entry name" value="Myb_DNA-binding"/>
    <property type="match status" value="1"/>
</dbReference>
<dbReference type="PROSITE" id="PS51294">
    <property type="entry name" value="HTH_MYB"/>
    <property type="match status" value="1"/>
</dbReference>
<evidence type="ECO:0000256" key="9">
    <source>
        <dbReference type="ARBA" id="ARBA00023015"/>
    </source>
</evidence>
<gene>
    <name evidence="24" type="ORF">SSX86_009780</name>
</gene>
<keyword evidence="12" id="KW-1015">Disulfide bond</keyword>
<feature type="region of interest" description="Disordered" evidence="18">
    <location>
        <begin position="759"/>
        <end position="778"/>
    </location>
</feature>
<evidence type="ECO:0000256" key="15">
    <source>
        <dbReference type="ARBA" id="ARBA00023242"/>
    </source>
</evidence>
<feature type="chain" id="PRO_5042858477" description="MYB transcription factor" evidence="19">
    <location>
        <begin position="24"/>
        <end position="847"/>
    </location>
</feature>
<keyword evidence="6" id="KW-0285">Flavoprotein</keyword>
<dbReference type="PROSITE" id="PS51387">
    <property type="entry name" value="FAD_PCMH"/>
    <property type="match status" value="1"/>
</dbReference>
<dbReference type="GO" id="GO:0005730">
    <property type="term" value="C:nucleolus"/>
    <property type="evidence" value="ECO:0007669"/>
    <property type="project" value="UniProtKB-SubCell"/>
</dbReference>
<dbReference type="Gene3D" id="3.40.462.20">
    <property type="match status" value="1"/>
</dbReference>
<dbReference type="PROSITE" id="PS50090">
    <property type="entry name" value="MYB_LIKE"/>
    <property type="match status" value="1"/>
</dbReference>
<dbReference type="InterPro" id="IPR012951">
    <property type="entry name" value="BBE"/>
</dbReference>
<comment type="function">
    <text evidence="17">Binds preferentially double-stranded telomeric repeats.</text>
</comment>
<feature type="domain" description="FAD-binding PCMH-type" evidence="22">
    <location>
        <begin position="73"/>
        <end position="249"/>
    </location>
</feature>
<evidence type="ECO:0000256" key="1">
    <source>
        <dbReference type="ARBA" id="ARBA00001974"/>
    </source>
</evidence>
<comment type="similarity">
    <text evidence="4">Belongs to the oxygen-dependent FAD-linked oxidoreductase family.</text>
</comment>
<evidence type="ECO:0000256" key="19">
    <source>
        <dbReference type="SAM" id="SignalP"/>
    </source>
</evidence>
<keyword evidence="8" id="KW-0274">FAD</keyword>
<dbReference type="EMBL" id="JBCNJP010000011">
    <property type="protein sequence ID" value="KAK9071212.1"/>
    <property type="molecule type" value="Genomic_DNA"/>
</dbReference>
<dbReference type="InterPro" id="IPR009057">
    <property type="entry name" value="Homeodomain-like_sf"/>
</dbReference>
<dbReference type="InterPro" id="IPR036318">
    <property type="entry name" value="FAD-bd_PCMH-like_sf"/>
</dbReference>
<dbReference type="InterPro" id="IPR016169">
    <property type="entry name" value="FAD-bd_PCMH_sub2"/>
</dbReference>
<dbReference type="FunFam" id="3.30.43.10:FF:000004">
    <property type="entry name" value="Berberine bridge enzyme-like 15"/>
    <property type="match status" value="1"/>
</dbReference>
<dbReference type="InterPro" id="IPR017930">
    <property type="entry name" value="Myb_dom"/>
</dbReference>
<dbReference type="InterPro" id="IPR016166">
    <property type="entry name" value="FAD-bd_PCMH"/>
</dbReference>
<dbReference type="GO" id="GO:0000786">
    <property type="term" value="C:nucleosome"/>
    <property type="evidence" value="ECO:0007669"/>
    <property type="project" value="InterPro"/>
</dbReference>
<dbReference type="GO" id="GO:0043565">
    <property type="term" value="F:sequence-specific DNA binding"/>
    <property type="evidence" value="ECO:0007669"/>
    <property type="project" value="UniProtKB-ARBA"/>
</dbReference>
<keyword evidence="5" id="KW-0158">Chromosome</keyword>
<sequence length="847" mass="95157">MAYISRFFVHLLLLASLSHLCSSNPIQDNFQRCLSVNIDSLTQLPNIFFTPNNTSFTSVLNSTAQNLRCIASYAAKPELIFTPLHETHIQTAVICAKKLGIQLRVRSGGHDYEGMSYTSVMDAPYVVIDLAKLRGIDVDVEGGSVWVEAGATIGELYYRVAEKSKTHGVPAGLCTSLGVGGHITGGAYGSMMRKYGLGADNALDAKIIDSTGRILDRKGMGEDVFWAIRGGGGGSYGVIVSWKLKLVPVPETVTVFNVQRTLDQGATKILYKWQQVAHKLDDNLFIRVLIQNSNVPNTTQRTITTTYNALFLGDVNTLQEIMKQSFPELGLTKEDCFEMSWLESVMFIAGYPSAVPTTVLLAGKPAFLNYFKAKSDFVTNPIPEKGLKGIWERFLKEENPLMIWNPYGGIMSRIPESSIPFPHRNGVLFKIQYVNSWMNLEKKVMNKKVDWIRKLYNYMTQYVSMFPRQAYVNYRDLDLGMNDKNGDDTSFEKASSWGTKYFKDNFNRLVKIKTEFDPDNFFKHEQSIPISPLKRKSQRTKHVKKRKCKKGRKGLKALKITQASSMGNPKQKWTQEEEDALRAGIAKHGTGKWKNIQRDPEFNRFLYSRSNIDLKDKWRNMSVSANGQGQREKSRTPKPKSNADSPATPSTITQTPGSLALAVADPAYTDVHMEDASKCLLDGKTASKYNAMIYEALSTLRDPYGSDTSTIVSFIENRHEVPQNFRRLLSSRLRRLVSQEKLEKVQNCYRLRREVVNGTKGPIPKSKDTRPRLSTTPINSHLGETLQEAAVAAAYKVAEAENKSFVAAEAIKEAERVSRMAEEAEAFLQLAKEIYERCSRGEMVMVA</sequence>
<dbReference type="GO" id="GO:0016491">
    <property type="term" value="F:oxidoreductase activity"/>
    <property type="evidence" value="ECO:0007669"/>
    <property type="project" value="InterPro"/>
</dbReference>
<proteinExistence type="inferred from homology"/>
<dbReference type="SUPFAM" id="SSF56176">
    <property type="entry name" value="FAD-binding/transporter-associated domain-like"/>
    <property type="match status" value="1"/>
</dbReference>
<keyword evidence="25" id="KW-1185">Reference proteome</keyword>
<evidence type="ECO:0000256" key="13">
    <source>
        <dbReference type="ARBA" id="ARBA00023163"/>
    </source>
</evidence>
<feature type="domain" description="H15" evidence="23">
    <location>
        <begin position="685"/>
        <end position="753"/>
    </location>
</feature>
<organism evidence="24 25">
    <name type="scientific">Deinandra increscens subsp. villosa</name>
    <dbReference type="NCBI Taxonomy" id="3103831"/>
    <lineage>
        <taxon>Eukaryota</taxon>
        <taxon>Viridiplantae</taxon>
        <taxon>Streptophyta</taxon>
        <taxon>Embryophyta</taxon>
        <taxon>Tracheophyta</taxon>
        <taxon>Spermatophyta</taxon>
        <taxon>Magnoliopsida</taxon>
        <taxon>eudicotyledons</taxon>
        <taxon>Gunneridae</taxon>
        <taxon>Pentapetalae</taxon>
        <taxon>asterids</taxon>
        <taxon>campanulids</taxon>
        <taxon>Asterales</taxon>
        <taxon>Asteraceae</taxon>
        <taxon>Asteroideae</taxon>
        <taxon>Heliantheae alliance</taxon>
        <taxon>Madieae</taxon>
        <taxon>Madiinae</taxon>
        <taxon>Deinandra</taxon>
    </lineage>
</organism>
<evidence type="ECO:0000256" key="6">
    <source>
        <dbReference type="ARBA" id="ARBA00022630"/>
    </source>
</evidence>
<keyword evidence="11" id="KW-0238">DNA-binding</keyword>
<dbReference type="Pfam" id="PF01565">
    <property type="entry name" value="FAD_binding_4"/>
    <property type="match status" value="1"/>
</dbReference>
<evidence type="ECO:0000256" key="14">
    <source>
        <dbReference type="ARBA" id="ARBA00023180"/>
    </source>
</evidence>
<evidence type="ECO:0000256" key="18">
    <source>
        <dbReference type="SAM" id="MobiDB-lite"/>
    </source>
</evidence>
<keyword evidence="15" id="KW-0539">Nucleus</keyword>
<dbReference type="InterPro" id="IPR006094">
    <property type="entry name" value="Oxid_FAD_bind_N"/>
</dbReference>
<evidence type="ECO:0000256" key="2">
    <source>
        <dbReference type="ARBA" id="ARBA00004286"/>
    </source>
</evidence>
<evidence type="ECO:0000256" key="16">
    <source>
        <dbReference type="ARBA" id="ARBA00032813"/>
    </source>
</evidence>
<evidence type="ECO:0000256" key="3">
    <source>
        <dbReference type="ARBA" id="ARBA00004604"/>
    </source>
</evidence>
<dbReference type="Gene3D" id="1.10.246.220">
    <property type="match status" value="1"/>
</dbReference>
<keyword evidence="14" id="KW-0325">Glycoprotein</keyword>
<dbReference type="Gene3D" id="3.30.43.10">
    <property type="entry name" value="Uridine Diphospho-n-acetylenolpyruvylglucosamine Reductase, domain 2"/>
    <property type="match status" value="1"/>
</dbReference>
<keyword evidence="9" id="KW-0805">Transcription regulation</keyword>
<name>A0AAP0DED7_9ASTR</name>
<dbReference type="Pfam" id="PF08031">
    <property type="entry name" value="BBE"/>
    <property type="match status" value="1"/>
</dbReference>
<dbReference type="CDD" id="cd11660">
    <property type="entry name" value="SANT_TRF"/>
    <property type="match status" value="1"/>
</dbReference>
<keyword evidence="13" id="KW-0804">Transcription</keyword>
<keyword evidence="7 19" id="KW-0732">Signal</keyword>
<dbReference type="AlphaFoldDB" id="A0AAP0DED7"/>
<dbReference type="Proteomes" id="UP001408789">
    <property type="component" value="Unassembled WGS sequence"/>
</dbReference>
<dbReference type="InterPro" id="IPR016167">
    <property type="entry name" value="FAD-bd_PCMH_sub1"/>
</dbReference>
<dbReference type="PANTHER" id="PTHR32448">
    <property type="entry name" value="OS08G0158400 PROTEIN"/>
    <property type="match status" value="1"/>
</dbReference>
<comment type="subcellular location">
    <subcellularLocation>
        <location evidence="2">Chromosome</location>
    </subcellularLocation>
    <subcellularLocation>
        <location evidence="3">Nucleus</location>
        <location evidence="3">Nucleolus</location>
    </subcellularLocation>
</comment>
<feature type="compositionally biased region" description="Polar residues" evidence="18">
    <location>
        <begin position="642"/>
        <end position="656"/>
    </location>
</feature>
<dbReference type="Gene3D" id="3.30.465.10">
    <property type="match status" value="1"/>
</dbReference>
<accession>A0AAP0DED7</accession>
<dbReference type="SUPFAM" id="SSF46689">
    <property type="entry name" value="Homeodomain-like"/>
    <property type="match status" value="1"/>
</dbReference>
<evidence type="ECO:0000256" key="5">
    <source>
        <dbReference type="ARBA" id="ARBA00022454"/>
    </source>
</evidence>
<evidence type="ECO:0000259" key="21">
    <source>
        <dbReference type="PROSITE" id="PS51294"/>
    </source>
</evidence>
<evidence type="ECO:0000256" key="12">
    <source>
        <dbReference type="ARBA" id="ARBA00023157"/>
    </source>
</evidence>
<dbReference type="InterPro" id="IPR001005">
    <property type="entry name" value="SANT/Myb"/>
</dbReference>
<dbReference type="Gene3D" id="1.10.10.10">
    <property type="entry name" value="Winged helix-like DNA-binding domain superfamily/Winged helix DNA-binding domain"/>
    <property type="match status" value="1"/>
</dbReference>
<dbReference type="SMART" id="SM00717">
    <property type="entry name" value="SANT"/>
    <property type="match status" value="1"/>
</dbReference>
<evidence type="ECO:0000256" key="11">
    <source>
        <dbReference type="ARBA" id="ARBA00023125"/>
    </source>
</evidence>
<comment type="caution">
    <text evidence="24">The sequence shown here is derived from an EMBL/GenBank/DDBJ whole genome shotgun (WGS) entry which is preliminary data.</text>
</comment>
<dbReference type="FunFam" id="1.10.246.220:FF:000002">
    <property type="entry name" value="Telomere repeat-binding factor 1"/>
    <property type="match status" value="1"/>
</dbReference>
<dbReference type="InterPro" id="IPR005818">
    <property type="entry name" value="Histone_H1/H5_H15"/>
</dbReference>
<feature type="region of interest" description="Disordered" evidence="18">
    <location>
        <begin position="618"/>
        <end position="656"/>
    </location>
</feature>
<dbReference type="GO" id="GO:0003690">
    <property type="term" value="F:double-stranded DNA binding"/>
    <property type="evidence" value="ECO:0007669"/>
    <property type="project" value="UniProtKB-ARBA"/>
</dbReference>
<feature type="domain" description="Myb-like" evidence="20">
    <location>
        <begin position="570"/>
        <end position="622"/>
    </location>
</feature>
<feature type="signal peptide" evidence="19">
    <location>
        <begin position="1"/>
        <end position="23"/>
    </location>
</feature>
<evidence type="ECO:0000256" key="17">
    <source>
        <dbReference type="ARBA" id="ARBA00053063"/>
    </source>
</evidence>
<dbReference type="GO" id="GO:0071949">
    <property type="term" value="F:FAD binding"/>
    <property type="evidence" value="ECO:0007669"/>
    <property type="project" value="InterPro"/>
</dbReference>
<evidence type="ECO:0000256" key="4">
    <source>
        <dbReference type="ARBA" id="ARBA00005466"/>
    </source>
</evidence>
<evidence type="ECO:0000256" key="8">
    <source>
        <dbReference type="ARBA" id="ARBA00022827"/>
    </source>
</evidence>
<evidence type="ECO:0000313" key="25">
    <source>
        <dbReference type="Proteomes" id="UP001408789"/>
    </source>
</evidence>